<keyword evidence="8" id="KW-1185">Reference proteome</keyword>
<evidence type="ECO:0000256" key="5">
    <source>
        <dbReference type="RuleBase" id="RU369119"/>
    </source>
</evidence>
<dbReference type="AlphaFoldDB" id="A0A1L9P5C8"/>
<evidence type="ECO:0000256" key="6">
    <source>
        <dbReference type="SAM" id="MobiDB-lite"/>
    </source>
</evidence>
<dbReference type="OrthoDB" id="540174at2759"/>
<evidence type="ECO:0000313" key="8">
    <source>
        <dbReference type="Proteomes" id="UP000184073"/>
    </source>
</evidence>
<dbReference type="GO" id="GO:0005737">
    <property type="term" value="C:cytoplasm"/>
    <property type="evidence" value="ECO:0007669"/>
    <property type="project" value="TreeGrafter"/>
</dbReference>
<keyword evidence="3 4" id="KW-0408">Iron</keyword>
<dbReference type="GO" id="GO:0020037">
    <property type="term" value="F:heme binding"/>
    <property type="evidence" value="ECO:0007669"/>
    <property type="project" value="UniProtKB-UniRule"/>
</dbReference>
<feature type="binding site" description="proximal binding residue" evidence="4">
    <location>
        <position position="349"/>
    </location>
    <ligand>
        <name>heme b</name>
        <dbReference type="ChEBI" id="CHEBI:60344"/>
    </ligand>
    <ligandPart>
        <name>Fe</name>
        <dbReference type="ChEBI" id="CHEBI:18248"/>
    </ligandPart>
</feature>
<organism evidence="7 8">
    <name type="scientific">Aspergillus versicolor CBS 583.65</name>
    <dbReference type="NCBI Taxonomy" id="1036611"/>
    <lineage>
        <taxon>Eukaryota</taxon>
        <taxon>Fungi</taxon>
        <taxon>Dikarya</taxon>
        <taxon>Ascomycota</taxon>
        <taxon>Pezizomycotina</taxon>
        <taxon>Eurotiomycetes</taxon>
        <taxon>Eurotiomycetidae</taxon>
        <taxon>Eurotiales</taxon>
        <taxon>Aspergillaceae</taxon>
        <taxon>Aspergillus</taxon>
        <taxon>Aspergillus subgen. Nidulantes</taxon>
    </lineage>
</organism>
<dbReference type="VEuPathDB" id="FungiDB:ASPVEDRAFT_182574"/>
<dbReference type="GO" id="GO:0019441">
    <property type="term" value="P:L-tryptophan catabolic process to kynurenine"/>
    <property type="evidence" value="ECO:0007669"/>
    <property type="project" value="UniProtKB-UniRule"/>
</dbReference>
<dbReference type="EC" id="1.13.11.52" evidence="5"/>
<dbReference type="GO" id="GO:0034354">
    <property type="term" value="P:'de novo' NAD+ biosynthetic process from L-tryptophan"/>
    <property type="evidence" value="ECO:0007669"/>
    <property type="project" value="TreeGrafter"/>
</dbReference>
<dbReference type="STRING" id="1036611.A0A1L9P5C8"/>
<keyword evidence="2 4" id="KW-0479">Metal-binding</keyword>
<dbReference type="Pfam" id="PF01231">
    <property type="entry name" value="IDO"/>
    <property type="match status" value="1"/>
</dbReference>
<dbReference type="GO" id="GO:0033754">
    <property type="term" value="F:indoleamine 2,3-dioxygenase activity"/>
    <property type="evidence" value="ECO:0007669"/>
    <property type="project" value="UniProtKB-EC"/>
</dbReference>
<feature type="region of interest" description="Disordered" evidence="6">
    <location>
        <begin position="365"/>
        <end position="386"/>
    </location>
</feature>
<keyword evidence="5" id="KW-0560">Oxidoreductase</keyword>
<dbReference type="Gene3D" id="1.20.58.480">
    <property type="match status" value="1"/>
</dbReference>
<evidence type="ECO:0000256" key="4">
    <source>
        <dbReference type="PIRSR" id="PIRSR600898-1"/>
    </source>
</evidence>
<dbReference type="Proteomes" id="UP000184073">
    <property type="component" value="Unassembled WGS sequence"/>
</dbReference>
<dbReference type="GeneID" id="63724404"/>
<reference evidence="8" key="1">
    <citation type="journal article" date="2017" name="Genome Biol.">
        <title>Comparative genomics reveals high biological diversity and specific adaptations in the industrially and medically important fungal genus Aspergillus.</title>
        <authorList>
            <person name="de Vries R.P."/>
            <person name="Riley R."/>
            <person name="Wiebenga A."/>
            <person name="Aguilar-Osorio G."/>
            <person name="Amillis S."/>
            <person name="Uchima C.A."/>
            <person name="Anderluh G."/>
            <person name="Asadollahi M."/>
            <person name="Askin M."/>
            <person name="Barry K."/>
            <person name="Battaglia E."/>
            <person name="Bayram O."/>
            <person name="Benocci T."/>
            <person name="Braus-Stromeyer S.A."/>
            <person name="Caldana C."/>
            <person name="Canovas D."/>
            <person name="Cerqueira G.C."/>
            <person name="Chen F."/>
            <person name="Chen W."/>
            <person name="Choi C."/>
            <person name="Clum A."/>
            <person name="Dos Santos R.A."/>
            <person name="Damasio A.R."/>
            <person name="Diallinas G."/>
            <person name="Emri T."/>
            <person name="Fekete E."/>
            <person name="Flipphi M."/>
            <person name="Freyberg S."/>
            <person name="Gallo A."/>
            <person name="Gournas C."/>
            <person name="Habgood R."/>
            <person name="Hainaut M."/>
            <person name="Harispe M.L."/>
            <person name="Henrissat B."/>
            <person name="Hilden K.S."/>
            <person name="Hope R."/>
            <person name="Hossain A."/>
            <person name="Karabika E."/>
            <person name="Karaffa L."/>
            <person name="Karanyi Z."/>
            <person name="Krasevec N."/>
            <person name="Kuo A."/>
            <person name="Kusch H."/>
            <person name="LaButti K."/>
            <person name="Lagendijk E.L."/>
            <person name="Lapidus A."/>
            <person name="Levasseur A."/>
            <person name="Lindquist E."/>
            <person name="Lipzen A."/>
            <person name="Logrieco A.F."/>
            <person name="MacCabe A."/>
            <person name="Maekelae M.R."/>
            <person name="Malavazi I."/>
            <person name="Melin P."/>
            <person name="Meyer V."/>
            <person name="Mielnichuk N."/>
            <person name="Miskei M."/>
            <person name="Molnar A.P."/>
            <person name="Mule G."/>
            <person name="Ngan C.Y."/>
            <person name="Orejas M."/>
            <person name="Orosz E."/>
            <person name="Ouedraogo J.P."/>
            <person name="Overkamp K.M."/>
            <person name="Park H.-S."/>
            <person name="Perrone G."/>
            <person name="Piumi F."/>
            <person name="Punt P.J."/>
            <person name="Ram A.F."/>
            <person name="Ramon A."/>
            <person name="Rauscher S."/>
            <person name="Record E."/>
            <person name="Riano-Pachon D.M."/>
            <person name="Robert V."/>
            <person name="Roehrig J."/>
            <person name="Ruller R."/>
            <person name="Salamov A."/>
            <person name="Salih N.S."/>
            <person name="Samson R.A."/>
            <person name="Sandor E."/>
            <person name="Sanguinetti M."/>
            <person name="Schuetze T."/>
            <person name="Sepcic K."/>
            <person name="Shelest E."/>
            <person name="Sherlock G."/>
            <person name="Sophianopoulou V."/>
            <person name="Squina F.M."/>
            <person name="Sun H."/>
            <person name="Susca A."/>
            <person name="Todd R.B."/>
            <person name="Tsang A."/>
            <person name="Unkles S.E."/>
            <person name="van de Wiele N."/>
            <person name="van Rossen-Uffink D."/>
            <person name="Oliveira J.V."/>
            <person name="Vesth T.C."/>
            <person name="Visser J."/>
            <person name="Yu J.-H."/>
            <person name="Zhou M."/>
            <person name="Andersen M.R."/>
            <person name="Archer D.B."/>
            <person name="Baker S.E."/>
            <person name="Benoit I."/>
            <person name="Brakhage A.A."/>
            <person name="Braus G.H."/>
            <person name="Fischer R."/>
            <person name="Frisvad J.C."/>
            <person name="Goldman G.H."/>
            <person name="Houbraken J."/>
            <person name="Oakley B."/>
            <person name="Pocsi I."/>
            <person name="Scazzocchio C."/>
            <person name="Seiboth B."/>
            <person name="vanKuyk P.A."/>
            <person name="Wortman J."/>
            <person name="Dyer P.S."/>
            <person name="Grigoriev I.V."/>
        </authorList>
    </citation>
    <scope>NUCLEOTIDE SEQUENCE [LARGE SCALE GENOMIC DNA]</scope>
    <source>
        <strain evidence="8">CBS 583.65</strain>
    </source>
</reference>
<evidence type="ECO:0000256" key="1">
    <source>
        <dbReference type="ARBA" id="ARBA00007119"/>
    </source>
</evidence>
<comment type="function">
    <text evidence="5">Produces N-formyl-kynurenine through the oxidation of tryptophan.</text>
</comment>
<name>A0A1L9P5C8_ASPVE</name>
<protein>
    <recommendedName>
        <fullName evidence="5">Indoleamine 2,3-dioxygenase</fullName>
        <ecNumber evidence="5">1.13.11.52</ecNumber>
    </recommendedName>
</protein>
<proteinExistence type="inferred from homology"/>
<dbReference type="EMBL" id="KV878125">
    <property type="protein sequence ID" value="OJI96696.1"/>
    <property type="molecule type" value="Genomic_DNA"/>
</dbReference>
<dbReference type="PANTHER" id="PTHR28657:SF10">
    <property type="entry name" value="INDOLEAMINE 2,3-DIOXYGENASE"/>
    <property type="match status" value="1"/>
</dbReference>
<keyword evidence="4 5" id="KW-0349">Heme</keyword>
<dbReference type="SUPFAM" id="SSF140959">
    <property type="entry name" value="Indolic compounds 2,3-dioxygenase-like"/>
    <property type="match status" value="1"/>
</dbReference>
<comment type="catalytic activity">
    <reaction evidence="5">
        <text>L-tryptophan + O2 = N-formyl-L-kynurenine</text>
        <dbReference type="Rhea" id="RHEA:24536"/>
        <dbReference type="ChEBI" id="CHEBI:15379"/>
        <dbReference type="ChEBI" id="CHEBI:57912"/>
        <dbReference type="ChEBI" id="CHEBI:58629"/>
    </reaction>
</comment>
<dbReference type="InterPro" id="IPR037217">
    <property type="entry name" value="Trp/Indoleamine_2_3_dOase-like"/>
</dbReference>
<dbReference type="RefSeq" id="XP_040662459.1">
    <property type="nucleotide sequence ID" value="XM_040808893.1"/>
</dbReference>
<gene>
    <name evidence="7" type="ORF">ASPVEDRAFT_182574</name>
</gene>
<evidence type="ECO:0000313" key="7">
    <source>
        <dbReference type="EMBL" id="OJI96696.1"/>
    </source>
</evidence>
<dbReference type="PANTHER" id="PTHR28657">
    <property type="entry name" value="INDOLEAMINE 2,3-DIOXYGENASE"/>
    <property type="match status" value="1"/>
</dbReference>
<accession>A0A1L9P5C8</accession>
<keyword evidence="5" id="KW-0223">Dioxygenase</keyword>
<dbReference type="GO" id="GO:0046872">
    <property type="term" value="F:metal ion binding"/>
    <property type="evidence" value="ECO:0007669"/>
    <property type="project" value="UniProtKB-UniRule"/>
</dbReference>
<evidence type="ECO:0000256" key="3">
    <source>
        <dbReference type="ARBA" id="ARBA00023004"/>
    </source>
</evidence>
<evidence type="ECO:0000256" key="2">
    <source>
        <dbReference type="ARBA" id="ARBA00022723"/>
    </source>
</evidence>
<dbReference type="InterPro" id="IPR000898">
    <property type="entry name" value="Indolamine_dOase"/>
</dbReference>
<comment type="similarity">
    <text evidence="1 5">Belongs to the indoleamine 2,3-dioxygenase family.</text>
</comment>
<sequence>MAIGILNPSDYGVSRELGFLSDTPPIQRLAIPRYDPWEKTVSRLPTLIEQRRLRDEVHRIPILSTTPLRTWAERTRAYVCLVFLTNGYVWGGDEPATVLPPCLSIPLLEICSHLDVPPIATYAGVCLWNYSLRSPMGYVNQLENLRSNTSFTGIIDEEWFYMVSVAIEAQGGPSITDSLDAIQAAYNNDHEKVVECLNSIAENLLHMSVLLGRMNERCSPRPFYTQLRPFLAGTNRMKEFGLPEGLTYDCGHGKRLYRSYKGGSNAQSTLIQFLDTVLGVEHHSDDPKGSAEFTNEMRNYMPGEHRRFLEGVSKIANIKAFVHDNRAHTELQAAYNRCIQGMCRIRDTHFQIVARFILLQSKKGSGHNHRLLNSPQDDPVPRGTGGTDLVRFLQKTREETAKCRVQKPTTVVDNP</sequence>